<reference evidence="8" key="1">
    <citation type="submission" date="2023-03" db="EMBL/GenBank/DDBJ databases">
        <title>Massive genome expansion in bonnet fungi (Mycena s.s.) driven by repeated elements and novel gene families across ecological guilds.</title>
        <authorList>
            <consortium name="Lawrence Berkeley National Laboratory"/>
            <person name="Harder C.B."/>
            <person name="Miyauchi S."/>
            <person name="Viragh M."/>
            <person name="Kuo A."/>
            <person name="Thoen E."/>
            <person name="Andreopoulos B."/>
            <person name="Lu D."/>
            <person name="Skrede I."/>
            <person name="Drula E."/>
            <person name="Henrissat B."/>
            <person name="Morin E."/>
            <person name="Kohler A."/>
            <person name="Barry K."/>
            <person name="LaButti K."/>
            <person name="Morin E."/>
            <person name="Salamov A."/>
            <person name="Lipzen A."/>
            <person name="Mereny Z."/>
            <person name="Hegedus B."/>
            <person name="Baldrian P."/>
            <person name="Stursova M."/>
            <person name="Weitz H."/>
            <person name="Taylor A."/>
            <person name="Grigoriev I.V."/>
            <person name="Nagy L.G."/>
            <person name="Martin F."/>
            <person name="Kauserud H."/>
        </authorList>
    </citation>
    <scope>NUCLEOTIDE SEQUENCE</scope>
    <source>
        <strain evidence="8">9144</strain>
    </source>
</reference>
<feature type="region of interest" description="Disordered" evidence="6">
    <location>
        <begin position="275"/>
        <end position="308"/>
    </location>
</feature>
<accession>A0AAD6YNK3</accession>
<proteinExistence type="predicted"/>
<feature type="compositionally biased region" description="Polar residues" evidence="6">
    <location>
        <begin position="284"/>
        <end position="296"/>
    </location>
</feature>
<keyword evidence="1" id="KW-0723">Serine/threonine-protein kinase</keyword>
<dbReference type="PANTHER" id="PTHR45992">
    <property type="entry name" value="EUKARYOTIC ELONGATION FACTOR 2 KINASE-RELATED"/>
    <property type="match status" value="1"/>
</dbReference>
<sequence>MSTSTTAPPVTQCATDCPGEGCGLDFPAKTAPGKCQKCLRLDSLDRSSDTYQKTLNFLQCMTCSVAWERLPYTDQCGPCHQKAVQNSGLANHSLQTARQARSHAFAVRTNRILQPNALANVPPRNTVDLNTSALDQFRNVGHNDADCIKVFVEGRLGGTRKGAGKIDPSLGQTSRSYPPEMPMQDIIEEVLTGWNAAWVKKNPLPLQQANVELRFHGNQTVLPNTEHMAVLDFYQEHMSSGTHEAYFGNLPKHAKIMKGKVLAIELWIDLDEEKPSSGTKRKASNSAGRSNVTSAHTPGKRPRRSGAALESKFQLQPVGANKSQDKSTELLLVFVDICIDSETCEVSFKWPNLDDDDLATQTARIENTAFKSGRMKHCFKLSIGDDHYVAKRFYDIGQGEDQVTLADNKHYLQLEVTRAEQARWFLNNFRRDTDERNIQVYKDVEISRCRLAVEVIKDAQQPSPASGSLARFEEEPLQTREVVWMLEPLRSASVTRYSGTMEHPIPKGQLALTLSAFVHYAFQFSGDDSIIFADLQGSSGRLSNNKMGMILFDMMTHTPSGDNGIGDHGEAGIQKWRDQHDCNMFCKELELEVGDSDADDD</sequence>
<dbReference type="Gene3D" id="3.20.200.10">
    <property type="entry name" value="MHCK/EF2 kinase"/>
    <property type="match status" value="1"/>
</dbReference>
<keyword evidence="9" id="KW-1185">Reference proteome</keyword>
<name>A0AAD6YNK3_9AGAR</name>
<protein>
    <submittedName>
        <fullName evidence="8">Kinase-like domain-containing protein</fullName>
    </submittedName>
</protein>
<comment type="caution">
    <text evidence="8">The sequence shown here is derived from an EMBL/GenBank/DDBJ whole genome shotgun (WGS) entry which is preliminary data.</text>
</comment>
<dbReference type="Proteomes" id="UP001219525">
    <property type="component" value="Unassembled WGS sequence"/>
</dbReference>
<dbReference type="GO" id="GO:0005524">
    <property type="term" value="F:ATP binding"/>
    <property type="evidence" value="ECO:0007669"/>
    <property type="project" value="UniProtKB-KW"/>
</dbReference>
<dbReference type="CDD" id="cd04515">
    <property type="entry name" value="Alpha_kinase"/>
    <property type="match status" value="1"/>
</dbReference>
<keyword evidence="5" id="KW-0067">ATP-binding</keyword>
<evidence type="ECO:0000313" key="8">
    <source>
        <dbReference type="EMBL" id="KAJ7224621.1"/>
    </source>
</evidence>
<evidence type="ECO:0000256" key="3">
    <source>
        <dbReference type="ARBA" id="ARBA00022741"/>
    </source>
</evidence>
<evidence type="ECO:0000259" key="7">
    <source>
        <dbReference type="PROSITE" id="PS51158"/>
    </source>
</evidence>
<dbReference type="GO" id="GO:0004674">
    <property type="term" value="F:protein serine/threonine kinase activity"/>
    <property type="evidence" value="ECO:0007669"/>
    <property type="project" value="UniProtKB-KW"/>
</dbReference>
<dbReference type="EMBL" id="JARJCW010000005">
    <property type="protein sequence ID" value="KAJ7224621.1"/>
    <property type="molecule type" value="Genomic_DNA"/>
</dbReference>
<organism evidence="8 9">
    <name type="scientific">Mycena pura</name>
    <dbReference type="NCBI Taxonomy" id="153505"/>
    <lineage>
        <taxon>Eukaryota</taxon>
        <taxon>Fungi</taxon>
        <taxon>Dikarya</taxon>
        <taxon>Basidiomycota</taxon>
        <taxon>Agaricomycotina</taxon>
        <taxon>Agaricomycetes</taxon>
        <taxon>Agaricomycetidae</taxon>
        <taxon>Agaricales</taxon>
        <taxon>Marasmiineae</taxon>
        <taxon>Mycenaceae</taxon>
        <taxon>Mycena</taxon>
    </lineage>
</organism>
<dbReference type="InterPro" id="IPR051852">
    <property type="entry name" value="Alpha-type_PK"/>
</dbReference>
<evidence type="ECO:0000256" key="2">
    <source>
        <dbReference type="ARBA" id="ARBA00022679"/>
    </source>
</evidence>
<dbReference type="SMART" id="SM00811">
    <property type="entry name" value="Alpha_kinase"/>
    <property type="match status" value="1"/>
</dbReference>
<keyword evidence="4 8" id="KW-0418">Kinase</keyword>
<gene>
    <name evidence="8" type="ORF">GGX14DRAFT_387294</name>
</gene>
<dbReference type="InterPro" id="IPR011009">
    <property type="entry name" value="Kinase-like_dom_sf"/>
</dbReference>
<keyword evidence="2" id="KW-0808">Transferase</keyword>
<feature type="domain" description="Alpha-type protein kinase" evidence="7">
    <location>
        <begin position="342"/>
        <end position="594"/>
    </location>
</feature>
<dbReference type="GO" id="GO:1903013">
    <property type="term" value="P:response to differentiation-inducing factor 1"/>
    <property type="evidence" value="ECO:0007669"/>
    <property type="project" value="TreeGrafter"/>
</dbReference>
<evidence type="ECO:0000256" key="6">
    <source>
        <dbReference type="SAM" id="MobiDB-lite"/>
    </source>
</evidence>
<evidence type="ECO:0000313" key="9">
    <source>
        <dbReference type="Proteomes" id="UP001219525"/>
    </source>
</evidence>
<dbReference type="PROSITE" id="PS51158">
    <property type="entry name" value="ALPHA_KINASE"/>
    <property type="match status" value="1"/>
</dbReference>
<evidence type="ECO:0000256" key="4">
    <source>
        <dbReference type="ARBA" id="ARBA00022777"/>
    </source>
</evidence>
<dbReference type="PANTHER" id="PTHR45992:SF2">
    <property type="entry name" value="EUKARYOTIC ELONGATION FACTOR 2 KINASE"/>
    <property type="match status" value="1"/>
</dbReference>
<evidence type="ECO:0000256" key="5">
    <source>
        <dbReference type="ARBA" id="ARBA00022840"/>
    </source>
</evidence>
<dbReference type="Pfam" id="PF02816">
    <property type="entry name" value="Alpha_kinase"/>
    <property type="match status" value="1"/>
</dbReference>
<dbReference type="SUPFAM" id="SSF56112">
    <property type="entry name" value="Protein kinase-like (PK-like)"/>
    <property type="match status" value="1"/>
</dbReference>
<evidence type="ECO:0000256" key="1">
    <source>
        <dbReference type="ARBA" id="ARBA00022527"/>
    </source>
</evidence>
<dbReference type="InterPro" id="IPR004166">
    <property type="entry name" value="a-kinase_dom"/>
</dbReference>
<keyword evidence="3" id="KW-0547">Nucleotide-binding</keyword>
<dbReference type="AlphaFoldDB" id="A0AAD6YNK3"/>
<dbReference type="GO" id="GO:0031037">
    <property type="term" value="P:myosin II filament disassembly"/>
    <property type="evidence" value="ECO:0007669"/>
    <property type="project" value="TreeGrafter"/>
</dbReference>